<reference evidence="2" key="1">
    <citation type="submission" date="2022-12" db="EMBL/GenBank/DDBJ databases">
        <authorList>
            <person name="Petersen C."/>
        </authorList>
    </citation>
    <scope>NUCLEOTIDE SEQUENCE</scope>
    <source>
        <strain evidence="2">IBT 35673</strain>
    </source>
</reference>
<feature type="region of interest" description="Disordered" evidence="1">
    <location>
        <begin position="68"/>
        <end position="87"/>
    </location>
</feature>
<dbReference type="EMBL" id="JAPZBQ010000004">
    <property type="protein sequence ID" value="KAJ5335075.1"/>
    <property type="molecule type" value="Genomic_DNA"/>
</dbReference>
<comment type="caution">
    <text evidence="2">The sequence shown here is derived from an EMBL/GenBank/DDBJ whole genome shotgun (WGS) entry which is preliminary data.</text>
</comment>
<proteinExistence type="predicted"/>
<organism evidence="2 3">
    <name type="scientific">Penicillium brevicompactum</name>
    <dbReference type="NCBI Taxonomy" id="5074"/>
    <lineage>
        <taxon>Eukaryota</taxon>
        <taxon>Fungi</taxon>
        <taxon>Dikarya</taxon>
        <taxon>Ascomycota</taxon>
        <taxon>Pezizomycotina</taxon>
        <taxon>Eurotiomycetes</taxon>
        <taxon>Eurotiomycetidae</taxon>
        <taxon>Eurotiales</taxon>
        <taxon>Aspergillaceae</taxon>
        <taxon>Penicillium</taxon>
    </lineage>
</organism>
<evidence type="ECO:0000313" key="3">
    <source>
        <dbReference type="Proteomes" id="UP001147695"/>
    </source>
</evidence>
<evidence type="ECO:0000313" key="2">
    <source>
        <dbReference type="EMBL" id="KAJ5335075.1"/>
    </source>
</evidence>
<protein>
    <submittedName>
        <fullName evidence="2">Uncharacterized protein</fullName>
    </submittedName>
</protein>
<dbReference type="Proteomes" id="UP001147695">
    <property type="component" value="Unassembled WGS sequence"/>
</dbReference>
<gene>
    <name evidence="2" type="ORF">N7452_007478</name>
</gene>
<accession>A0A9W9QF96</accession>
<name>A0A9W9QF96_PENBR</name>
<reference evidence="2" key="2">
    <citation type="journal article" date="2023" name="IMA Fungus">
        <title>Comparative genomic study of the Penicillium genus elucidates a diverse pangenome and 15 lateral gene transfer events.</title>
        <authorList>
            <person name="Petersen C."/>
            <person name="Sorensen T."/>
            <person name="Nielsen M.R."/>
            <person name="Sondergaard T.E."/>
            <person name="Sorensen J.L."/>
            <person name="Fitzpatrick D.A."/>
            <person name="Frisvad J.C."/>
            <person name="Nielsen K.L."/>
        </authorList>
    </citation>
    <scope>NUCLEOTIDE SEQUENCE</scope>
    <source>
        <strain evidence="2">IBT 35673</strain>
    </source>
</reference>
<sequence length="142" mass="15261">MRPQAGANELQFPTAATGSPHSHSKLTLHIRPHSLRASSPVDAPWSLPPHRPHQDVGCIGQACVDPKIPRNHTSGSPNEAWSKGTLDSDCAPTVGSLQSYSMEPFSPLVPSPVPVPTLTDEIPRSMPKFFAFPGAPFMLHLT</sequence>
<feature type="region of interest" description="Disordered" evidence="1">
    <location>
        <begin position="1"/>
        <end position="25"/>
    </location>
</feature>
<evidence type="ECO:0000256" key="1">
    <source>
        <dbReference type="SAM" id="MobiDB-lite"/>
    </source>
</evidence>
<dbReference type="AlphaFoldDB" id="A0A9W9QF96"/>